<feature type="region of interest" description="Disordered" evidence="1">
    <location>
        <begin position="54"/>
        <end position="101"/>
    </location>
</feature>
<dbReference type="Proteomes" id="UP000018320">
    <property type="component" value="Unassembled WGS sequence"/>
</dbReference>
<accession>V6TDS9</accession>
<reference evidence="3" key="1">
    <citation type="submission" date="2012-02" db="EMBL/GenBank/DDBJ databases">
        <title>Genome sequencing of Giardia lamblia Genotypes A2 and B isolates (DH and GS) and comparative analysis with the genomes of Genotypes A1 and E (WB and Pig).</title>
        <authorList>
            <person name="Adam R."/>
            <person name="Dahlstrom E."/>
            <person name="Martens C."/>
            <person name="Bruno D."/>
            <person name="Barbian K."/>
            <person name="Porcella S.F."/>
            <person name="Nash T."/>
        </authorList>
    </citation>
    <scope>NUCLEOTIDE SEQUENCE</scope>
    <source>
        <strain evidence="3">DH</strain>
    </source>
</reference>
<dbReference type="VEuPathDB" id="GiardiaDB:GL50803_0014850"/>
<dbReference type="VEuPathDB" id="GiardiaDB:QR46_4621"/>
<gene>
    <name evidence="2" type="ORF">DHA2_153066</name>
</gene>
<dbReference type="EMBL" id="AHGT01000111">
    <property type="protein sequence ID" value="ESU34980.1"/>
    <property type="molecule type" value="Genomic_DNA"/>
</dbReference>
<dbReference type="VEuPathDB" id="GiardiaDB:GL50581_2574"/>
<proteinExistence type="predicted"/>
<feature type="compositionally biased region" description="Basic and acidic residues" evidence="1">
    <location>
        <begin position="59"/>
        <end position="70"/>
    </location>
</feature>
<evidence type="ECO:0000256" key="1">
    <source>
        <dbReference type="SAM" id="MobiDB-lite"/>
    </source>
</evidence>
<feature type="compositionally biased region" description="Polar residues" evidence="1">
    <location>
        <begin position="79"/>
        <end position="96"/>
    </location>
</feature>
<evidence type="ECO:0008006" key="4">
    <source>
        <dbReference type="Google" id="ProtNLM"/>
    </source>
</evidence>
<reference evidence="2 3" key="2">
    <citation type="journal article" date="2013" name="Genome Biol. Evol.">
        <title>Genome sequencing of Giardia lamblia genotypes A2 and B isolates (DH and GS) and comparative analysis with the genomes of genotypes A1 and E (WB and Pig).</title>
        <authorList>
            <person name="Adam R.D."/>
            <person name="Dahlstrom E.W."/>
            <person name="Martens C.A."/>
            <person name="Bruno D.P."/>
            <person name="Barbian K.D."/>
            <person name="Ricklefs S.M."/>
            <person name="Hernandez M.M."/>
            <person name="Narla N.P."/>
            <person name="Patel R.B."/>
            <person name="Porcella S.F."/>
            <person name="Nash T.E."/>
        </authorList>
    </citation>
    <scope>NUCLEOTIDE SEQUENCE [LARGE SCALE GENOMIC DNA]</scope>
    <source>
        <strain evidence="2 3">DH</strain>
    </source>
</reference>
<comment type="caution">
    <text evidence="2">The sequence shown here is derived from an EMBL/GenBank/DDBJ whole genome shotgun (WGS) entry which is preliminary data.</text>
</comment>
<evidence type="ECO:0000313" key="3">
    <source>
        <dbReference type="Proteomes" id="UP000018320"/>
    </source>
</evidence>
<sequence length="280" mass="31125">MAFLANQKFPMSEELINTIHETYGFPLELVRDAVASAGDDVDSILDYIAAQQPTEMGDEVQKEPAPEDPKLSGSPLASGVTQNSVSTHSPGTQSFSPEELRIRRQKAELEEIKREKQREKNMKAQLHDRIRYEMEARKHESEELRKRMQQQYTEMRAAMKSDGPLGSFEDVFSEHTDSTAACSGSACCVRNTSDLQTVAVVEGVIKVKAIKTSGGAPKQVSIRVDETMEALFDSLELLETESLWYPAASVLYSRTSLSGKTLKELGFVSNTLFHIRSSLS</sequence>
<organism evidence="2 3">
    <name type="scientific">Giardia intestinalis</name>
    <name type="common">Giardia lamblia</name>
    <dbReference type="NCBI Taxonomy" id="5741"/>
    <lineage>
        <taxon>Eukaryota</taxon>
        <taxon>Metamonada</taxon>
        <taxon>Diplomonadida</taxon>
        <taxon>Hexamitidae</taxon>
        <taxon>Giardiinae</taxon>
        <taxon>Giardia</taxon>
    </lineage>
</organism>
<evidence type="ECO:0000313" key="2">
    <source>
        <dbReference type="EMBL" id="ESU34980.1"/>
    </source>
</evidence>
<dbReference type="VEuPathDB" id="GiardiaDB:DHA2_153066"/>
<dbReference type="AlphaFoldDB" id="V6TDS9"/>
<protein>
    <recommendedName>
        <fullName evidence="4">UBX domain-containing protein</fullName>
    </recommendedName>
</protein>
<name>V6TDS9_GIAIN</name>